<feature type="domain" description="ABC transmembrane type-1" evidence="9">
    <location>
        <begin position="90"/>
        <end position="314"/>
    </location>
</feature>
<feature type="region of interest" description="Disordered" evidence="8">
    <location>
        <begin position="1"/>
        <end position="25"/>
    </location>
</feature>
<dbReference type="InterPro" id="IPR051393">
    <property type="entry name" value="ABC_transporter_permease"/>
</dbReference>
<feature type="transmembrane region" description="Helical" evidence="7">
    <location>
        <begin position="132"/>
        <end position="153"/>
    </location>
</feature>
<keyword evidence="6 7" id="KW-0472">Membrane</keyword>
<feature type="transmembrane region" description="Helical" evidence="7">
    <location>
        <begin position="173"/>
        <end position="192"/>
    </location>
</feature>
<dbReference type="PANTHER" id="PTHR30193">
    <property type="entry name" value="ABC TRANSPORTER PERMEASE PROTEIN"/>
    <property type="match status" value="1"/>
</dbReference>
<evidence type="ECO:0000256" key="8">
    <source>
        <dbReference type="SAM" id="MobiDB-lite"/>
    </source>
</evidence>
<dbReference type="InterPro" id="IPR035906">
    <property type="entry name" value="MetI-like_sf"/>
</dbReference>
<evidence type="ECO:0000256" key="4">
    <source>
        <dbReference type="ARBA" id="ARBA00022692"/>
    </source>
</evidence>
<evidence type="ECO:0000256" key="7">
    <source>
        <dbReference type="RuleBase" id="RU363032"/>
    </source>
</evidence>
<comment type="subcellular location">
    <subcellularLocation>
        <location evidence="1 7">Cell membrane</location>
        <topology evidence="1 7">Multi-pass membrane protein</topology>
    </subcellularLocation>
</comment>
<dbReference type="SUPFAM" id="SSF161098">
    <property type="entry name" value="MetI-like"/>
    <property type="match status" value="1"/>
</dbReference>
<evidence type="ECO:0000256" key="2">
    <source>
        <dbReference type="ARBA" id="ARBA00022448"/>
    </source>
</evidence>
<keyword evidence="3" id="KW-1003">Cell membrane</keyword>
<keyword evidence="2 7" id="KW-0813">Transport</keyword>
<protein>
    <submittedName>
        <fullName evidence="10">Sugar ABC transporter permease</fullName>
    </submittedName>
</protein>
<gene>
    <name evidence="10" type="ORF">J7W16_12230</name>
</gene>
<keyword evidence="11" id="KW-1185">Reference proteome</keyword>
<reference evidence="10" key="1">
    <citation type="submission" date="2021-03" db="EMBL/GenBank/DDBJ databases">
        <title>Bacillus suaedae sp. nov., isolated from Suaeda aralocaspica.</title>
        <authorList>
            <person name="Lei R.F.R."/>
        </authorList>
    </citation>
    <scope>NUCLEOTIDE SEQUENCE</scope>
    <source>
        <strain evidence="10">YZJH907-2</strain>
    </source>
</reference>
<feature type="transmembrane region" description="Helical" evidence="7">
    <location>
        <begin position="34"/>
        <end position="56"/>
    </location>
</feature>
<dbReference type="Pfam" id="PF00528">
    <property type="entry name" value="BPD_transp_1"/>
    <property type="match status" value="1"/>
</dbReference>
<sequence length="338" mass="37082">MSSRIQPNSERVSPSVPPGKEPSSRSKLKRKKAIWAYIFLAPQIIVFFIFSAYPIVMSYVYSFYDWTGIGPLTNFIGFGNYVQLLQSDRFWNSLFVSIYYILGTTVLGVGVALILAIILNDAKLKGRGFYRVIYFLPVVTTTAIVGIIMSNLFGVRGLVNQVLMQANIIASPITWLTEGTLAMLILIVVGSWKGLGINMVYWLAGLQSIPHDLYESAQLDGAGFWKTLRYITLPLLKPMLMVIVLLSLVGGINAFDLVKTLTDGGPNFATETLDLFIYNYAFSSQLGGTSTRMGYASAAGVLLGIFTFIISTAFGAAAFGKNLMKRKVQIDPKGGAKK</sequence>
<feature type="transmembrane region" description="Helical" evidence="7">
    <location>
        <begin position="98"/>
        <end position="120"/>
    </location>
</feature>
<feature type="transmembrane region" description="Helical" evidence="7">
    <location>
        <begin position="235"/>
        <end position="255"/>
    </location>
</feature>
<accession>A0A941ATI5</accession>
<evidence type="ECO:0000313" key="11">
    <source>
        <dbReference type="Proteomes" id="UP000678228"/>
    </source>
</evidence>
<name>A0A941ATI5_9BACI</name>
<evidence type="ECO:0000259" key="9">
    <source>
        <dbReference type="PROSITE" id="PS50928"/>
    </source>
</evidence>
<keyword evidence="5 7" id="KW-1133">Transmembrane helix</keyword>
<dbReference type="Gene3D" id="1.10.3720.10">
    <property type="entry name" value="MetI-like"/>
    <property type="match status" value="1"/>
</dbReference>
<dbReference type="PROSITE" id="PS50928">
    <property type="entry name" value="ABC_TM1"/>
    <property type="match status" value="1"/>
</dbReference>
<dbReference type="PANTHER" id="PTHR30193:SF37">
    <property type="entry name" value="INNER MEMBRANE ABC TRANSPORTER PERMEASE PROTEIN YCJO"/>
    <property type="match status" value="1"/>
</dbReference>
<proteinExistence type="inferred from homology"/>
<dbReference type="RefSeq" id="WP_210597580.1">
    <property type="nucleotide sequence ID" value="NZ_JAGKSQ010000004.1"/>
</dbReference>
<dbReference type="GO" id="GO:0005886">
    <property type="term" value="C:plasma membrane"/>
    <property type="evidence" value="ECO:0007669"/>
    <property type="project" value="UniProtKB-SubCell"/>
</dbReference>
<keyword evidence="4 7" id="KW-0812">Transmembrane</keyword>
<comment type="caution">
    <text evidence="10">The sequence shown here is derived from an EMBL/GenBank/DDBJ whole genome shotgun (WGS) entry which is preliminary data.</text>
</comment>
<dbReference type="Proteomes" id="UP000678228">
    <property type="component" value="Unassembled WGS sequence"/>
</dbReference>
<evidence type="ECO:0000256" key="5">
    <source>
        <dbReference type="ARBA" id="ARBA00022989"/>
    </source>
</evidence>
<dbReference type="AlphaFoldDB" id="A0A941ATI5"/>
<feature type="transmembrane region" description="Helical" evidence="7">
    <location>
        <begin position="295"/>
        <end position="319"/>
    </location>
</feature>
<evidence type="ECO:0000313" key="10">
    <source>
        <dbReference type="EMBL" id="MBP3951899.1"/>
    </source>
</evidence>
<dbReference type="GO" id="GO:0055085">
    <property type="term" value="P:transmembrane transport"/>
    <property type="evidence" value="ECO:0007669"/>
    <property type="project" value="InterPro"/>
</dbReference>
<dbReference type="InterPro" id="IPR000515">
    <property type="entry name" value="MetI-like"/>
</dbReference>
<evidence type="ECO:0000256" key="1">
    <source>
        <dbReference type="ARBA" id="ARBA00004651"/>
    </source>
</evidence>
<feature type="compositionally biased region" description="Polar residues" evidence="8">
    <location>
        <begin position="1"/>
        <end position="12"/>
    </location>
</feature>
<evidence type="ECO:0000256" key="3">
    <source>
        <dbReference type="ARBA" id="ARBA00022475"/>
    </source>
</evidence>
<organism evidence="10 11">
    <name type="scientific">Halalkalibacter suaedae</name>
    <dbReference type="NCBI Taxonomy" id="2822140"/>
    <lineage>
        <taxon>Bacteria</taxon>
        <taxon>Bacillati</taxon>
        <taxon>Bacillota</taxon>
        <taxon>Bacilli</taxon>
        <taxon>Bacillales</taxon>
        <taxon>Bacillaceae</taxon>
        <taxon>Halalkalibacter</taxon>
    </lineage>
</organism>
<dbReference type="CDD" id="cd06261">
    <property type="entry name" value="TM_PBP2"/>
    <property type="match status" value="1"/>
</dbReference>
<evidence type="ECO:0000256" key="6">
    <source>
        <dbReference type="ARBA" id="ARBA00023136"/>
    </source>
</evidence>
<comment type="similarity">
    <text evidence="7">Belongs to the binding-protein-dependent transport system permease family.</text>
</comment>
<dbReference type="EMBL" id="JAGKSQ010000004">
    <property type="protein sequence ID" value="MBP3951899.1"/>
    <property type="molecule type" value="Genomic_DNA"/>
</dbReference>